<organism evidence="1 2">
    <name type="scientific">Methanocorpusculum labreanum (strain ATCC 43576 / DSM 4855 / Z)</name>
    <dbReference type="NCBI Taxonomy" id="410358"/>
    <lineage>
        <taxon>Archaea</taxon>
        <taxon>Methanobacteriati</taxon>
        <taxon>Methanobacteriota</taxon>
        <taxon>Stenosarchaea group</taxon>
        <taxon>Methanomicrobia</taxon>
        <taxon>Methanomicrobiales</taxon>
        <taxon>Methanocorpusculaceae</taxon>
        <taxon>Methanocorpusculum</taxon>
    </lineage>
</organism>
<dbReference type="InterPro" id="IPR007171">
    <property type="entry name" value="DUF371"/>
</dbReference>
<dbReference type="Gene3D" id="2.60.120.630">
    <property type="entry name" value="mth639 domain like"/>
    <property type="match status" value="1"/>
</dbReference>
<evidence type="ECO:0000313" key="1">
    <source>
        <dbReference type="EMBL" id="ABN07451.1"/>
    </source>
</evidence>
<accession>A2SSZ5</accession>
<dbReference type="EMBL" id="CP000559">
    <property type="protein sequence ID" value="ABN07451.1"/>
    <property type="molecule type" value="Genomic_DNA"/>
</dbReference>
<sequence length="142" mass="15411">MSVTEIIHCRGHKNVLGRHKSTFEITKETDLSPNGDCIIAVGADKGAMDLSPEFRKAISQETAVLRTTLTCGEHSVTILSQGSAGITLTHPTDLVWRRSCFVCPRTIAVYSDHTAALLPRELMAALKNGAELVVTLIVEEPQ</sequence>
<proteinExistence type="predicted"/>
<reference evidence="1 2" key="1">
    <citation type="journal article" date="2009" name="Stand. Genomic Sci.">
        <title>Complete genome sequence of Methanocorpusculum labreanum type strain Z.</title>
        <authorList>
            <person name="Anderson I.J."/>
            <person name="Sieprawska-Lupa M."/>
            <person name="Goltsman E."/>
            <person name="Lapidus A."/>
            <person name="Copeland A."/>
            <person name="Glavina Del Rio T."/>
            <person name="Tice H."/>
            <person name="Dalin E."/>
            <person name="Barry K."/>
            <person name="Pitluck S."/>
            <person name="Hauser L."/>
            <person name="Land M."/>
            <person name="Lucas S."/>
            <person name="Richardson P."/>
            <person name="Whitman W.B."/>
            <person name="Kyrpides N.C."/>
        </authorList>
    </citation>
    <scope>NUCLEOTIDE SEQUENCE [LARGE SCALE GENOMIC DNA]</scope>
    <source>
        <strain evidence="2">ATCC 43576 / DSM 4855 / Z</strain>
    </source>
</reference>
<dbReference type="OrthoDB" id="9265at2157"/>
<name>A2SSZ5_METLZ</name>
<dbReference type="RefSeq" id="WP_011833654.1">
    <property type="nucleotide sequence ID" value="NC_008942.1"/>
</dbReference>
<evidence type="ECO:0000313" key="2">
    <source>
        <dbReference type="Proteomes" id="UP000000365"/>
    </source>
</evidence>
<dbReference type="STRING" id="410358.Mlab_1282"/>
<dbReference type="Pfam" id="PF04027">
    <property type="entry name" value="DUF371"/>
    <property type="match status" value="1"/>
</dbReference>
<dbReference type="PANTHER" id="PTHR40696:SF1">
    <property type="entry name" value="DUF371 DOMAIN-CONTAINING PROTEIN"/>
    <property type="match status" value="1"/>
</dbReference>
<gene>
    <name evidence="1" type="ordered locus">Mlab_1282</name>
</gene>
<keyword evidence="2" id="KW-1185">Reference proteome</keyword>
<dbReference type="HOGENOM" id="CLU_135994_0_0_2"/>
<evidence type="ECO:0008006" key="3">
    <source>
        <dbReference type="Google" id="ProtNLM"/>
    </source>
</evidence>
<dbReference type="AlphaFoldDB" id="A2SSZ5"/>
<protein>
    <recommendedName>
        <fullName evidence="3">DUF371 domain-containing protein</fullName>
    </recommendedName>
</protein>
<dbReference type="InterPro" id="IPR023131">
    <property type="entry name" value="Mth639-like_dom_sf"/>
</dbReference>
<dbReference type="PANTHER" id="PTHR40696">
    <property type="entry name" value="DUF371 FAMILY PROTEIN"/>
    <property type="match status" value="1"/>
</dbReference>
<dbReference type="eggNOG" id="arCOG04171">
    <property type="taxonomic scope" value="Archaea"/>
</dbReference>
<dbReference type="KEGG" id="mla:Mlab_1282"/>
<dbReference type="Proteomes" id="UP000000365">
    <property type="component" value="Chromosome"/>
</dbReference>
<dbReference type="GeneID" id="4794664"/>